<dbReference type="Gene3D" id="1.10.10.10">
    <property type="entry name" value="Winged helix-like DNA-binding domain superfamily/Winged helix DNA-binding domain"/>
    <property type="match status" value="1"/>
</dbReference>
<dbReference type="InterPro" id="IPR036388">
    <property type="entry name" value="WH-like_DNA-bd_sf"/>
</dbReference>
<evidence type="ECO:0000313" key="6">
    <source>
        <dbReference type="Proteomes" id="UP000006683"/>
    </source>
</evidence>
<evidence type="ECO:0000313" key="5">
    <source>
        <dbReference type="EMBL" id="ADN74864.1"/>
    </source>
</evidence>
<dbReference type="InterPro" id="IPR016032">
    <property type="entry name" value="Sig_transdc_resp-reg_C-effctor"/>
</dbReference>
<name>E1SR99_FERBD</name>
<dbReference type="SUPFAM" id="SSF46894">
    <property type="entry name" value="C-terminal effector domain of the bipartite response regulators"/>
    <property type="match status" value="1"/>
</dbReference>
<sequence length="257" mass="29122">MAMIEIGSCRYQPDQHSLTNSDGERWELPRAEQMVLSTLLAHQEHPVDKQQLRCGRYDTPQISESAVVRAVFQLRHFLGDDDHCLIQTIKGVGYRLCLVATPSAQTEAPAASQARRFRPRPPRWVWGIAVLALLLLLIHGPVRQWEHALIGPELPDPIELNVPDGDNLALYWLSPISSHVINLGQLAERLTALFAPCKNPPWQAVYASLSSDQQVLNLTLYGRDDHHTRLRNLKITDQRSSPDFLPLSWQTQEHLCD</sequence>
<dbReference type="HOGENOM" id="CLU_090658_0_0_6"/>
<organism evidence="5 6">
    <name type="scientific">Ferrimonas balearica (strain DSM 9799 / CCM 4581 / KCTC 23876 / PAT)</name>
    <dbReference type="NCBI Taxonomy" id="550540"/>
    <lineage>
        <taxon>Bacteria</taxon>
        <taxon>Pseudomonadati</taxon>
        <taxon>Pseudomonadota</taxon>
        <taxon>Gammaproteobacteria</taxon>
        <taxon>Alteromonadales</taxon>
        <taxon>Ferrimonadaceae</taxon>
        <taxon>Ferrimonas</taxon>
    </lineage>
</organism>
<protein>
    <submittedName>
        <fullName evidence="5">Putative two component transcriptional regulator, winged helix family</fullName>
    </submittedName>
</protein>
<dbReference type="GO" id="GO:0003677">
    <property type="term" value="F:DNA binding"/>
    <property type="evidence" value="ECO:0007669"/>
    <property type="project" value="UniProtKB-UniRule"/>
</dbReference>
<feature type="DNA-binding region" description="OmpR/PhoB-type" evidence="2">
    <location>
        <begin position="1"/>
        <end position="98"/>
    </location>
</feature>
<keyword evidence="3" id="KW-1133">Transmembrane helix</keyword>
<keyword evidence="1 2" id="KW-0238">DNA-binding</keyword>
<evidence type="ECO:0000256" key="3">
    <source>
        <dbReference type="SAM" id="Phobius"/>
    </source>
</evidence>
<dbReference type="RefSeq" id="WP_013344170.1">
    <property type="nucleotide sequence ID" value="NC_014541.1"/>
</dbReference>
<dbReference type="KEGG" id="fbl:Fbal_0652"/>
<dbReference type="Pfam" id="PF00486">
    <property type="entry name" value="Trans_reg_C"/>
    <property type="match status" value="1"/>
</dbReference>
<keyword evidence="3" id="KW-0812">Transmembrane</keyword>
<feature type="domain" description="OmpR/PhoB-type" evidence="4">
    <location>
        <begin position="1"/>
        <end position="98"/>
    </location>
</feature>
<dbReference type="InterPro" id="IPR001867">
    <property type="entry name" value="OmpR/PhoB-type_DNA-bd"/>
</dbReference>
<dbReference type="AlphaFoldDB" id="E1SR99"/>
<dbReference type="GO" id="GO:0000160">
    <property type="term" value="P:phosphorelay signal transduction system"/>
    <property type="evidence" value="ECO:0007669"/>
    <property type="project" value="InterPro"/>
</dbReference>
<keyword evidence="6" id="KW-1185">Reference proteome</keyword>
<evidence type="ECO:0000259" key="4">
    <source>
        <dbReference type="PROSITE" id="PS51755"/>
    </source>
</evidence>
<gene>
    <name evidence="5" type="ordered locus">Fbal_0652</name>
</gene>
<dbReference type="GeneID" id="67180894"/>
<feature type="transmembrane region" description="Helical" evidence="3">
    <location>
        <begin position="124"/>
        <end position="142"/>
    </location>
</feature>
<reference evidence="5 6" key="1">
    <citation type="journal article" date="2010" name="Stand. Genomic Sci.">
        <title>Complete genome sequence of Ferrimonas balearica type strain (PAT).</title>
        <authorList>
            <person name="Nolan M."/>
            <person name="Sikorski J."/>
            <person name="Davenport K."/>
            <person name="Lucas S."/>
            <person name="Glavina Del Rio T."/>
            <person name="Tice H."/>
            <person name="Cheng J."/>
            <person name="Goodwin L."/>
            <person name="Pitluck S."/>
            <person name="Liolios K."/>
            <person name="Ivanova N."/>
            <person name="Mavromatis K."/>
            <person name="Ovchinnikova G."/>
            <person name="Pati A."/>
            <person name="Chen A."/>
            <person name="Palaniappan K."/>
            <person name="Land M."/>
            <person name="Hauser L."/>
            <person name="Chang Y."/>
            <person name="Jeffries C."/>
            <person name="Tapia R."/>
            <person name="Brettin T."/>
            <person name="Detter J."/>
            <person name="Han C."/>
            <person name="Yasawong M."/>
            <person name="Rohde M."/>
            <person name="Tindall B."/>
            <person name="Goker M."/>
            <person name="Woyke T."/>
            <person name="Bristow J."/>
            <person name="Eisen J."/>
            <person name="Markowitz V."/>
            <person name="Hugenholtz P."/>
            <person name="Kyrpides N."/>
            <person name="Klenk H."/>
            <person name="Lapidus A."/>
        </authorList>
    </citation>
    <scope>NUCLEOTIDE SEQUENCE [LARGE SCALE GENOMIC DNA]</scope>
    <source>
        <strain evidence="6">DSM 9799 / CCM 4581 / KCTC 23876 / PAT</strain>
    </source>
</reference>
<dbReference type="SMART" id="SM00862">
    <property type="entry name" value="Trans_reg_C"/>
    <property type="match status" value="1"/>
</dbReference>
<dbReference type="OrthoDB" id="6397545at2"/>
<evidence type="ECO:0000256" key="1">
    <source>
        <dbReference type="ARBA" id="ARBA00023125"/>
    </source>
</evidence>
<proteinExistence type="predicted"/>
<evidence type="ECO:0000256" key="2">
    <source>
        <dbReference type="PROSITE-ProRule" id="PRU01091"/>
    </source>
</evidence>
<dbReference type="GO" id="GO:0006355">
    <property type="term" value="P:regulation of DNA-templated transcription"/>
    <property type="evidence" value="ECO:0007669"/>
    <property type="project" value="InterPro"/>
</dbReference>
<dbReference type="Proteomes" id="UP000006683">
    <property type="component" value="Chromosome"/>
</dbReference>
<keyword evidence="3" id="KW-0472">Membrane</keyword>
<dbReference type="eggNOG" id="COG0745">
    <property type="taxonomic scope" value="Bacteria"/>
</dbReference>
<dbReference type="PROSITE" id="PS51755">
    <property type="entry name" value="OMPR_PHOB"/>
    <property type="match status" value="1"/>
</dbReference>
<dbReference type="STRING" id="550540.Fbal_0652"/>
<accession>E1SR99</accession>
<dbReference type="EMBL" id="CP002209">
    <property type="protein sequence ID" value="ADN74864.1"/>
    <property type="molecule type" value="Genomic_DNA"/>
</dbReference>